<dbReference type="Proteomes" id="UP000594261">
    <property type="component" value="Chromosome 4"/>
</dbReference>
<dbReference type="Pfam" id="PF14111">
    <property type="entry name" value="DUF4283"/>
    <property type="match status" value="1"/>
</dbReference>
<dbReference type="EnsemblPlants" id="QL04p080422:mrna">
    <property type="protein sequence ID" value="QL04p080422:mrna"/>
    <property type="gene ID" value="QL04p080422"/>
</dbReference>
<dbReference type="EMBL" id="LRBV02000004">
    <property type="status" value="NOT_ANNOTATED_CDS"/>
    <property type="molecule type" value="Genomic_DNA"/>
</dbReference>
<organism evidence="3 4">
    <name type="scientific">Quercus lobata</name>
    <name type="common">Valley oak</name>
    <dbReference type="NCBI Taxonomy" id="97700"/>
    <lineage>
        <taxon>Eukaryota</taxon>
        <taxon>Viridiplantae</taxon>
        <taxon>Streptophyta</taxon>
        <taxon>Embryophyta</taxon>
        <taxon>Tracheophyta</taxon>
        <taxon>Spermatophyta</taxon>
        <taxon>Magnoliopsida</taxon>
        <taxon>eudicotyledons</taxon>
        <taxon>Gunneridae</taxon>
        <taxon>Pentapetalae</taxon>
        <taxon>rosids</taxon>
        <taxon>fabids</taxon>
        <taxon>Fagales</taxon>
        <taxon>Fagaceae</taxon>
        <taxon>Quercus</taxon>
    </lineage>
</organism>
<dbReference type="AlphaFoldDB" id="A0A7N2LK80"/>
<feature type="region of interest" description="Disordered" evidence="1">
    <location>
        <begin position="308"/>
        <end position="334"/>
    </location>
</feature>
<keyword evidence="4" id="KW-1185">Reference proteome</keyword>
<dbReference type="InterPro" id="IPR025558">
    <property type="entry name" value="DUF4283"/>
</dbReference>
<accession>A0A7N2LK80</accession>
<name>A0A7N2LK80_QUELO</name>
<dbReference type="InParanoid" id="A0A7N2LK80"/>
<protein>
    <recommendedName>
        <fullName evidence="2">DUF4283 domain-containing protein</fullName>
    </recommendedName>
</protein>
<reference evidence="3 4" key="1">
    <citation type="journal article" date="2016" name="G3 (Bethesda)">
        <title>First Draft Assembly and Annotation of the Genome of a California Endemic Oak Quercus lobata Nee (Fagaceae).</title>
        <authorList>
            <person name="Sork V.L."/>
            <person name="Fitz-Gibbon S.T."/>
            <person name="Puiu D."/>
            <person name="Crepeau M."/>
            <person name="Gugger P.F."/>
            <person name="Sherman R."/>
            <person name="Stevens K."/>
            <person name="Langley C.H."/>
            <person name="Pellegrini M."/>
            <person name="Salzberg S.L."/>
        </authorList>
    </citation>
    <scope>NUCLEOTIDE SEQUENCE [LARGE SCALE GENOMIC DNA]</scope>
    <source>
        <strain evidence="3 4">cv. SW786</strain>
    </source>
</reference>
<sequence length="468" mass="51729">MMDSDFINKLQSITLTEEEGEVIKVGVSQRKRMLEECSLSLLGRCLTTRAFNQRADKDLLRFMWRLGSDLHIVDVGDDLFQFKFTMESQLKWVLANGTWSFEDHPLALRRWEREMGREIGSGLGEVLDKPLRGGRVVASPEGDKGIIEIMVIQTKQDVAQGSGMMMSKLIRGINEQVYPTIGSGSGRISSMQVGNLPEDDSFNGAPTDVGISVEKDAILPVKNHVSVPEELITEIDCAIQTDSKFSNLKTTPIDCVPDNNVISSELIEVVVMDEDTVILNCDLMGKQGTLIFKGSDIGFKVGCSKVRGNKTTSKGQPKRSGNIDKCVSQSLHSPKRVESVEKSTIGSPKAMMNWKRLVTRPQTLINFPIVDVEPGHKRNQAKNMNKEATSVKGEKKHRTVENEQGIVSTMGSMENFSFRVIKAVGQYSVLMGLSVGNLIARWDEMGLPLYPILGMFGADKFDAILLPG</sequence>
<evidence type="ECO:0000313" key="3">
    <source>
        <dbReference type="EnsemblPlants" id="QL04p080422:mrna"/>
    </source>
</evidence>
<proteinExistence type="predicted"/>
<evidence type="ECO:0000259" key="2">
    <source>
        <dbReference type="Pfam" id="PF14111"/>
    </source>
</evidence>
<feature type="domain" description="DUF4283" evidence="2">
    <location>
        <begin position="35"/>
        <end position="114"/>
    </location>
</feature>
<dbReference type="Gramene" id="QL04p080422:mrna">
    <property type="protein sequence ID" value="QL04p080422:mrna"/>
    <property type="gene ID" value="QL04p080422"/>
</dbReference>
<reference evidence="3" key="2">
    <citation type="submission" date="2021-01" db="UniProtKB">
        <authorList>
            <consortium name="EnsemblPlants"/>
        </authorList>
    </citation>
    <scope>IDENTIFICATION</scope>
</reference>
<evidence type="ECO:0000256" key="1">
    <source>
        <dbReference type="SAM" id="MobiDB-lite"/>
    </source>
</evidence>
<evidence type="ECO:0000313" key="4">
    <source>
        <dbReference type="Proteomes" id="UP000594261"/>
    </source>
</evidence>